<dbReference type="GO" id="GO:0000271">
    <property type="term" value="P:polysaccharide biosynthetic process"/>
    <property type="evidence" value="ECO:0007669"/>
    <property type="project" value="TreeGrafter"/>
</dbReference>
<protein>
    <submittedName>
        <fullName evidence="3">Putative acyltransferase</fullName>
    </submittedName>
</protein>
<dbReference type="PANTHER" id="PTHR23028">
    <property type="entry name" value="ACETYLTRANSFERASE"/>
    <property type="match status" value="1"/>
</dbReference>
<dbReference type="Proteomes" id="UP000005092">
    <property type="component" value="Unassembled WGS sequence"/>
</dbReference>
<evidence type="ECO:0000313" key="4">
    <source>
        <dbReference type="Proteomes" id="UP000005092"/>
    </source>
</evidence>
<evidence type="ECO:0000256" key="1">
    <source>
        <dbReference type="SAM" id="Phobius"/>
    </source>
</evidence>
<proteinExistence type="predicted"/>
<dbReference type="EMBL" id="JH719381">
    <property type="protein sequence ID" value="EJB02870.1"/>
    <property type="molecule type" value="Genomic_DNA"/>
</dbReference>
<feature type="transmembrane region" description="Helical" evidence="1">
    <location>
        <begin position="12"/>
        <end position="29"/>
    </location>
</feature>
<name>J0GYW6_RHILT</name>
<dbReference type="HOGENOM" id="CLU_005679_2_1_5"/>
<dbReference type="RefSeq" id="WP_003586744.1">
    <property type="nucleotide sequence ID" value="NZ_JH719381.1"/>
</dbReference>
<gene>
    <name evidence="3" type="ORF">Rleg9DRAFT_1684</name>
</gene>
<feature type="transmembrane region" description="Helical" evidence="1">
    <location>
        <begin position="285"/>
        <end position="308"/>
    </location>
</feature>
<dbReference type="AlphaFoldDB" id="J0GYW6"/>
<sequence length="371" mass="41631">MKVVKEFDGLRWLMAMWVFIGHVLFLAGLREGRIFGFLSQGGHAVSVFIMLSGFAITTSLVRSQSTYAGYLAKRFFRIYPIYLVALILGISTSHLFPLVMQQLPWSDQPSLARILMRTDGEEIGFYSHLIAHLTLLHGAVPDTFLYGASLAFNGPLWSLSLEWQFYLVAPIMVAICRAPEKRWVSAAVLVTLGILGPNLFQGHFDQIPSFLPMRLSMFVVGILTALYLDELRKEPRLIFVGAALFLASSRDLIPASIWTIAVLSVAWESNPVAQIMRRVLKAPALVYLGVRSYGFYVIHQPLLLLWAYELQQMGFAQSRVIFALLLMLALPVTIALAALSYNFFELPINDWAKSRFSDRRPDGRPIVATAT</sequence>
<dbReference type="InterPro" id="IPR050879">
    <property type="entry name" value="Acyltransferase_3"/>
</dbReference>
<dbReference type="GO" id="GO:0016747">
    <property type="term" value="F:acyltransferase activity, transferring groups other than amino-acyl groups"/>
    <property type="evidence" value="ECO:0007669"/>
    <property type="project" value="InterPro"/>
</dbReference>
<dbReference type="GO" id="GO:0016020">
    <property type="term" value="C:membrane"/>
    <property type="evidence" value="ECO:0007669"/>
    <property type="project" value="TreeGrafter"/>
</dbReference>
<evidence type="ECO:0000259" key="2">
    <source>
        <dbReference type="Pfam" id="PF01757"/>
    </source>
</evidence>
<keyword evidence="1" id="KW-0812">Transmembrane</keyword>
<organism evidence="3 4">
    <name type="scientific">Rhizobium leguminosarum bv. trifolii WSM597</name>
    <dbReference type="NCBI Taxonomy" id="754764"/>
    <lineage>
        <taxon>Bacteria</taxon>
        <taxon>Pseudomonadati</taxon>
        <taxon>Pseudomonadota</taxon>
        <taxon>Alphaproteobacteria</taxon>
        <taxon>Hyphomicrobiales</taxon>
        <taxon>Rhizobiaceae</taxon>
        <taxon>Rhizobium/Agrobacterium group</taxon>
        <taxon>Rhizobium</taxon>
    </lineage>
</organism>
<feature type="transmembrane region" description="Helical" evidence="1">
    <location>
        <begin position="210"/>
        <end position="228"/>
    </location>
</feature>
<feature type="transmembrane region" description="Helical" evidence="1">
    <location>
        <begin position="41"/>
        <end position="61"/>
    </location>
</feature>
<feature type="domain" description="Acyltransferase 3" evidence="2">
    <location>
        <begin position="5"/>
        <end position="337"/>
    </location>
</feature>
<feature type="transmembrane region" description="Helical" evidence="1">
    <location>
        <begin position="320"/>
        <end position="344"/>
    </location>
</feature>
<keyword evidence="3" id="KW-0012">Acyltransferase</keyword>
<keyword evidence="1" id="KW-1133">Transmembrane helix</keyword>
<dbReference type="PANTHER" id="PTHR23028:SF53">
    <property type="entry name" value="ACYL_TRANSF_3 DOMAIN-CONTAINING PROTEIN"/>
    <property type="match status" value="1"/>
</dbReference>
<feature type="transmembrane region" description="Helical" evidence="1">
    <location>
        <begin position="81"/>
        <end position="100"/>
    </location>
</feature>
<accession>J0GYW6</accession>
<feature type="transmembrane region" description="Helical" evidence="1">
    <location>
        <begin position="156"/>
        <end position="176"/>
    </location>
</feature>
<dbReference type="OrthoDB" id="9796461at2"/>
<feature type="transmembrane region" description="Helical" evidence="1">
    <location>
        <begin position="183"/>
        <end position="204"/>
    </location>
</feature>
<dbReference type="InterPro" id="IPR002656">
    <property type="entry name" value="Acyl_transf_3_dom"/>
</dbReference>
<keyword evidence="1" id="KW-0472">Membrane</keyword>
<dbReference type="Pfam" id="PF01757">
    <property type="entry name" value="Acyl_transf_3"/>
    <property type="match status" value="1"/>
</dbReference>
<evidence type="ECO:0000313" key="3">
    <source>
        <dbReference type="EMBL" id="EJB02870.1"/>
    </source>
</evidence>
<reference evidence="3 4" key="1">
    <citation type="submission" date="2012-02" db="EMBL/GenBank/DDBJ databases">
        <title>Improved High-Quality Draft Sequence of Rhizobium leguminosarum bv. trifolii WSM597.</title>
        <authorList>
            <consortium name="US DOE Joint Genome Institute"/>
            <person name="Lucas S."/>
            <person name="Han J."/>
            <person name="Lapidus A."/>
            <person name="Cheng J.-F."/>
            <person name="Goodwin L."/>
            <person name="Pitluck S."/>
            <person name="Peters L."/>
            <person name="Ovchinnikova G."/>
            <person name="Held B."/>
            <person name="Detter J.C."/>
            <person name="Han C."/>
            <person name="Tapia R."/>
            <person name="Land M."/>
            <person name="Hauser L."/>
            <person name="Kyrpides N."/>
            <person name="Ivanova N."/>
            <person name="Pagani I."/>
            <person name="Brau L."/>
            <person name="Yates R."/>
            <person name="O'Hara G."/>
            <person name="Rui T."/>
            <person name="Howieson J."/>
            <person name="Reeve W."/>
            <person name="Woyke T."/>
        </authorList>
    </citation>
    <scope>NUCLEOTIDE SEQUENCE [LARGE SCALE GENOMIC DNA]</scope>
    <source>
        <strain evidence="3 4">WSM597</strain>
    </source>
</reference>
<keyword evidence="3" id="KW-0808">Transferase</keyword>